<proteinExistence type="predicted"/>
<feature type="non-terminal residue" evidence="1">
    <location>
        <position position="1"/>
    </location>
</feature>
<protein>
    <submittedName>
        <fullName evidence="1">Uncharacterized protein</fullName>
    </submittedName>
</protein>
<dbReference type="EMBL" id="BARS01037135">
    <property type="protein sequence ID" value="GAG22871.1"/>
    <property type="molecule type" value="Genomic_DNA"/>
</dbReference>
<reference evidence="1" key="1">
    <citation type="journal article" date="2014" name="Front. Microbiol.">
        <title>High frequency of phylogenetically diverse reductive dehalogenase-homologous genes in deep subseafloor sedimentary metagenomes.</title>
        <authorList>
            <person name="Kawai M."/>
            <person name="Futagami T."/>
            <person name="Toyoda A."/>
            <person name="Takaki Y."/>
            <person name="Nishi S."/>
            <person name="Hori S."/>
            <person name="Arai W."/>
            <person name="Tsubouchi T."/>
            <person name="Morono Y."/>
            <person name="Uchiyama I."/>
            <person name="Ito T."/>
            <person name="Fujiyama A."/>
            <person name="Inagaki F."/>
            <person name="Takami H."/>
        </authorList>
    </citation>
    <scope>NUCLEOTIDE SEQUENCE</scope>
    <source>
        <strain evidence="1">Expedition CK06-06</strain>
    </source>
</reference>
<comment type="caution">
    <text evidence="1">The sequence shown here is derived from an EMBL/GenBank/DDBJ whole genome shotgun (WGS) entry which is preliminary data.</text>
</comment>
<sequence>ANGLRLVTFLEDVIPEHPSPAQLNRLFDTIPEIKYFGHWMTD</sequence>
<evidence type="ECO:0000313" key="1">
    <source>
        <dbReference type="EMBL" id="GAG22871.1"/>
    </source>
</evidence>
<accession>X0XD32</accession>
<dbReference type="AlphaFoldDB" id="X0XD32"/>
<organism evidence="1">
    <name type="scientific">marine sediment metagenome</name>
    <dbReference type="NCBI Taxonomy" id="412755"/>
    <lineage>
        <taxon>unclassified sequences</taxon>
        <taxon>metagenomes</taxon>
        <taxon>ecological metagenomes</taxon>
    </lineage>
</organism>
<name>X0XD32_9ZZZZ</name>
<gene>
    <name evidence="1" type="ORF">S01H1_56979</name>
</gene>